<dbReference type="SMART" id="SM00612">
    <property type="entry name" value="Kelch"/>
    <property type="match status" value="3"/>
</dbReference>
<dbReference type="SUPFAM" id="SSF111278">
    <property type="entry name" value="SSo0622-like"/>
    <property type="match status" value="1"/>
</dbReference>
<keyword evidence="2" id="KW-0489">Methyltransferase</keyword>
<comment type="catalytic activity">
    <reaction evidence="7">
        <text>4-demethylwyosine(37) in tRNA(Phe) + S-adenosyl-L-methionine = 4-demethyl-7-[(3S)-3-amino-3-carboxypropyl]wyosine(37) in tRNA(Phe) + S-methyl-5'-thioadenosine + H(+)</text>
        <dbReference type="Rhea" id="RHEA:36355"/>
        <dbReference type="Rhea" id="RHEA-COMP:10164"/>
        <dbReference type="Rhea" id="RHEA-COMP:10378"/>
        <dbReference type="ChEBI" id="CHEBI:15378"/>
        <dbReference type="ChEBI" id="CHEBI:17509"/>
        <dbReference type="ChEBI" id="CHEBI:59789"/>
        <dbReference type="ChEBI" id="CHEBI:64315"/>
        <dbReference type="ChEBI" id="CHEBI:73550"/>
        <dbReference type="EC" id="2.5.1.114"/>
    </reaction>
</comment>
<dbReference type="InterPro" id="IPR006652">
    <property type="entry name" value="Kelch_1"/>
</dbReference>
<dbReference type="Proteomes" id="UP000822688">
    <property type="component" value="Chromosome 7"/>
</dbReference>
<organism evidence="10 11">
    <name type="scientific">Ceratodon purpureus</name>
    <name type="common">Fire moss</name>
    <name type="synonym">Dicranum purpureum</name>
    <dbReference type="NCBI Taxonomy" id="3225"/>
    <lineage>
        <taxon>Eukaryota</taxon>
        <taxon>Viridiplantae</taxon>
        <taxon>Streptophyta</taxon>
        <taxon>Embryophyta</taxon>
        <taxon>Bryophyta</taxon>
        <taxon>Bryophytina</taxon>
        <taxon>Bryopsida</taxon>
        <taxon>Dicranidae</taxon>
        <taxon>Pseudoditrichales</taxon>
        <taxon>Ditrichaceae</taxon>
        <taxon>Ceratodon</taxon>
    </lineage>
</organism>
<evidence type="ECO:0000256" key="6">
    <source>
        <dbReference type="ARBA" id="ARBA00049202"/>
    </source>
</evidence>
<dbReference type="GO" id="GO:0102522">
    <property type="term" value="F:tRNA 4-demethylwyosine alpha-amino-alpha-carboxypropyltransferase activity"/>
    <property type="evidence" value="ECO:0007669"/>
    <property type="project" value="UniProtKB-EC"/>
</dbReference>
<feature type="domain" description="SAM-dependent methyltransferase TRM5/TYW2-type" evidence="9">
    <location>
        <begin position="855"/>
        <end position="1113"/>
    </location>
</feature>
<reference evidence="10" key="1">
    <citation type="submission" date="2020-06" db="EMBL/GenBank/DDBJ databases">
        <title>WGS assembly of Ceratodon purpureus strain R40.</title>
        <authorList>
            <person name="Carey S.B."/>
            <person name="Jenkins J."/>
            <person name="Shu S."/>
            <person name="Lovell J.T."/>
            <person name="Sreedasyam A."/>
            <person name="Maumus F."/>
            <person name="Tiley G.P."/>
            <person name="Fernandez-Pozo N."/>
            <person name="Barry K."/>
            <person name="Chen C."/>
            <person name="Wang M."/>
            <person name="Lipzen A."/>
            <person name="Daum C."/>
            <person name="Saski C.A."/>
            <person name="Payton A.C."/>
            <person name="Mcbreen J.C."/>
            <person name="Conrad R.E."/>
            <person name="Kollar L.M."/>
            <person name="Olsson S."/>
            <person name="Huttunen S."/>
            <person name="Landis J.B."/>
            <person name="Wickett N.J."/>
            <person name="Johnson M.G."/>
            <person name="Rensing S.A."/>
            <person name="Grimwood J."/>
            <person name="Schmutz J."/>
            <person name="Mcdaniel S.F."/>
        </authorList>
    </citation>
    <scope>NUCLEOTIDE SEQUENCE</scope>
    <source>
        <strain evidence="10">R40</strain>
    </source>
</reference>
<dbReference type="InterPro" id="IPR056744">
    <property type="entry name" value="TRM5/TYW2-like_N"/>
</dbReference>
<dbReference type="InterPro" id="IPR056743">
    <property type="entry name" value="TRM5-TYW2-like_MTfase"/>
</dbReference>
<dbReference type="GO" id="GO:0008175">
    <property type="term" value="F:tRNA methyltransferase activity"/>
    <property type="evidence" value="ECO:0007669"/>
    <property type="project" value="TreeGrafter"/>
</dbReference>
<sequence>MASFDDRKRAVLEGLASDDKDKSRAGGVDAPIAALIDRINWHPLFFTTSSCAGRISIFSESLPDDGTGRDNGGALTVGKKTRTKKGGDWVYVSHETGVESEVLKNVKEYCTTMEDGLLVFRYEPFILALECRTPAAAQLLVACAVSAGFRESGITGLGKRNIVGVRCSIRLEVPIVQAGRMLVTDDYLRFLVALANKKMELNRQRTDTFLIKFIEQVEEQNVQTLSELERSMLFQEHLSSDLSPDGGFGEVVSANGARHFQGQSEKISSIDKEIKKKLSALKGRQLRVLARLSILESERLPTAGAISAGQTVEHSSSHQEDGDVCSNTRTVKPSGRSKRTGSAHRRKSSESEARPSTINGPGKSDGCSLPAAHLEVRGEPIERLHCWSHSTVYTTEINGHHSLLVYGGFGGPGPHARQGNSLVLDCLTGELKRLETVYTQPPRMSHVAVVVGQSMVVIGGRHDPSTCLGDVCVLDLKTKSWHFPEVTGSHFLPRHRHAAARVGDNIYVFGGMNLNTVLGDFYVLNTSSWEWQCINAGGDMPSPRYSHSLAAIGQKLYLFGGRDARRAYGDLHVFCLQTNTWTEHKGFGDLTPRFSHSMTAVDKWLVILGGCPITRHGTDLVLLDVEETVSRRIPLMQTPADVLLVRHTTTLVGTRLVVVGGGAACFAFGAKFNVPFSVDLESLLGTDSSRIMTESVTGICSRQEELSTKGTSLANDTHSDGLEKRTWILRLDKNNAKVGKDALKQLGWLDQTKKPQVLGEGLYVAFPITEDAALYLQDAGSKDISSIRCKRLNQEVIQELISKLVATGGEVVEMQLAYDAHRPISPSVILETDVSKLLQEAGLPQALLEELPKRWERLGDMAILPAGSLTSSSWSSIGPRLWTVIASALGSMRIARQAPVAASKTRDSKLQLLHGESGWVEHRENGILYCFDATKCMFSSGNVSEKLRMASMKCVGETVVDLFAGIGYYTLPFLLKGGAKLVYACEWNPNAIGALRHNLLVNGVQNRCIVLEGDNRLTAPKGLADRVCLGLLPSSEGSWGAAIEALRPGGGILHVHENVKDTSESQWLDYLVAALRTLSISHDRHWEVKVVHLERVKWYAPHIRHLVADVQCS</sequence>
<dbReference type="Pfam" id="PF02676">
    <property type="entry name" value="TYW3"/>
    <property type="match status" value="1"/>
</dbReference>
<dbReference type="Gene3D" id="2.120.10.80">
    <property type="entry name" value="Kelch-type beta propeller"/>
    <property type="match status" value="1"/>
</dbReference>
<dbReference type="SUPFAM" id="SSF117281">
    <property type="entry name" value="Kelch motif"/>
    <property type="match status" value="1"/>
</dbReference>
<dbReference type="PANTHER" id="PTHR23245">
    <property type="entry name" value="TRNA METHYLTRANSFERASE"/>
    <property type="match status" value="1"/>
</dbReference>
<dbReference type="GO" id="GO:0030488">
    <property type="term" value="P:tRNA methylation"/>
    <property type="evidence" value="ECO:0007669"/>
    <property type="project" value="TreeGrafter"/>
</dbReference>
<evidence type="ECO:0000313" key="11">
    <source>
        <dbReference type="Proteomes" id="UP000822688"/>
    </source>
</evidence>
<dbReference type="Pfam" id="PF02475">
    <property type="entry name" value="TRM5-TYW2_MTfase"/>
    <property type="match status" value="1"/>
</dbReference>
<dbReference type="SUPFAM" id="SSF53335">
    <property type="entry name" value="S-adenosyl-L-methionine-dependent methyltransferases"/>
    <property type="match status" value="1"/>
</dbReference>
<dbReference type="Pfam" id="PF25133">
    <property type="entry name" value="TYW2_N_2"/>
    <property type="match status" value="1"/>
</dbReference>
<dbReference type="EMBL" id="CM026428">
    <property type="protein sequence ID" value="KAG0565980.1"/>
    <property type="molecule type" value="Genomic_DNA"/>
</dbReference>
<dbReference type="GO" id="GO:0031591">
    <property type="term" value="P:wybutosine biosynthetic process"/>
    <property type="evidence" value="ECO:0007669"/>
    <property type="project" value="TreeGrafter"/>
</dbReference>
<comment type="pathway">
    <text evidence="1">tRNA modification; wybutosine-tRNA(Phe) biosynthesis.</text>
</comment>
<dbReference type="PROSITE" id="PS51684">
    <property type="entry name" value="SAM_MT_TRM5_TYW2"/>
    <property type="match status" value="1"/>
</dbReference>
<accession>A0A8T0H3U5</accession>
<evidence type="ECO:0000256" key="7">
    <source>
        <dbReference type="ARBA" id="ARBA00049400"/>
    </source>
</evidence>
<evidence type="ECO:0000256" key="3">
    <source>
        <dbReference type="ARBA" id="ARBA00022679"/>
    </source>
</evidence>
<dbReference type="InterPro" id="IPR036602">
    <property type="entry name" value="tRNA_yW-synthesising-like_sf"/>
</dbReference>
<dbReference type="Gene3D" id="3.30.1960.10">
    <property type="entry name" value="tRNA wybutosine-synthesizing-like"/>
    <property type="match status" value="1"/>
</dbReference>
<dbReference type="Gene3D" id="3.30.300.110">
    <property type="entry name" value="Met-10+ protein-like domains"/>
    <property type="match status" value="1"/>
</dbReference>
<evidence type="ECO:0000256" key="8">
    <source>
        <dbReference type="SAM" id="MobiDB-lite"/>
    </source>
</evidence>
<feature type="region of interest" description="Disordered" evidence="8">
    <location>
        <begin position="306"/>
        <end position="370"/>
    </location>
</feature>
<keyword evidence="3" id="KW-0808">Transferase</keyword>
<dbReference type="InterPro" id="IPR003827">
    <property type="entry name" value="tRNA_yW-synthesising"/>
</dbReference>
<dbReference type="PANTHER" id="PTHR23245:SF25">
    <property type="entry name" value="TRNA WYBUTOSINE-SYNTHESIZING PROTEIN 2 HOMOLOG"/>
    <property type="match status" value="1"/>
</dbReference>
<name>A0A8T0H3U5_CERPU</name>
<dbReference type="FunFam" id="3.40.50.150:FF:000131">
    <property type="entry name" value="tRNA wybutosine-synthesizing protein 2/3/4"/>
    <property type="match status" value="1"/>
</dbReference>
<keyword evidence="4" id="KW-0949">S-adenosyl-L-methionine</keyword>
<proteinExistence type="predicted"/>
<dbReference type="Gene3D" id="3.40.50.150">
    <property type="entry name" value="Vaccinia Virus protein VP39"/>
    <property type="match status" value="1"/>
</dbReference>
<evidence type="ECO:0000256" key="2">
    <source>
        <dbReference type="ARBA" id="ARBA00022603"/>
    </source>
</evidence>
<evidence type="ECO:0000256" key="1">
    <source>
        <dbReference type="ARBA" id="ARBA00004797"/>
    </source>
</evidence>
<feature type="compositionally biased region" description="Basic residues" evidence="8">
    <location>
        <begin position="335"/>
        <end position="347"/>
    </location>
</feature>
<dbReference type="InterPro" id="IPR029063">
    <property type="entry name" value="SAM-dependent_MTases_sf"/>
</dbReference>
<dbReference type="InterPro" id="IPR030382">
    <property type="entry name" value="MeTrfase_TRM5/TYW2"/>
</dbReference>
<dbReference type="AlphaFoldDB" id="A0A8T0H3U5"/>
<dbReference type="Pfam" id="PF24681">
    <property type="entry name" value="Kelch_KLHDC2_KLHL20_DRC7"/>
    <property type="match status" value="1"/>
</dbReference>
<protein>
    <recommendedName>
        <fullName evidence="9">SAM-dependent methyltransferase TRM5/TYW2-type domain-containing protein</fullName>
    </recommendedName>
</protein>
<gene>
    <name evidence="10" type="ORF">KC19_7G028800</name>
</gene>
<keyword evidence="11" id="KW-1185">Reference proteome</keyword>
<comment type="catalytic activity">
    <reaction evidence="6">
        <text>4-demethyl-7-[(3S)-3-amino-3-carboxypropyl]wyosine(37) in tRNA(Phe) + S-adenosyl-L-methionine = 7-[(3S)-3-amino-3-carboxypropyl]wyosine(37) in tRNA(Phe) + S-adenosyl-L-homocysteine + H(+)</text>
        <dbReference type="Rhea" id="RHEA:36635"/>
        <dbReference type="Rhea" id="RHEA-COMP:10378"/>
        <dbReference type="Rhea" id="RHEA-COMP:10379"/>
        <dbReference type="ChEBI" id="CHEBI:15378"/>
        <dbReference type="ChEBI" id="CHEBI:57856"/>
        <dbReference type="ChEBI" id="CHEBI:59789"/>
        <dbReference type="ChEBI" id="CHEBI:73543"/>
        <dbReference type="ChEBI" id="CHEBI:73550"/>
        <dbReference type="EC" id="2.1.1.282"/>
    </reaction>
</comment>
<comment type="caution">
    <text evidence="10">The sequence shown here is derived from an EMBL/GenBank/DDBJ whole genome shotgun (WGS) entry which is preliminary data.</text>
</comment>
<dbReference type="GO" id="GO:0005737">
    <property type="term" value="C:cytoplasm"/>
    <property type="evidence" value="ECO:0007669"/>
    <property type="project" value="TreeGrafter"/>
</dbReference>
<evidence type="ECO:0000256" key="5">
    <source>
        <dbReference type="ARBA" id="ARBA00022694"/>
    </source>
</evidence>
<evidence type="ECO:0000256" key="4">
    <source>
        <dbReference type="ARBA" id="ARBA00022691"/>
    </source>
</evidence>
<keyword evidence="5" id="KW-0819">tRNA processing</keyword>
<evidence type="ECO:0000259" key="9">
    <source>
        <dbReference type="PROSITE" id="PS51684"/>
    </source>
</evidence>
<dbReference type="InterPro" id="IPR015915">
    <property type="entry name" value="Kelch-typ_b-propeller"/>
</dbReference>
<dbReference type="CDD" id="cd02440">
    <property type="entry name" value="AdoMet_MTases"/>
    <property type="match status" value="1"/>
</dbReference>
<evidence type="ECO:0000313" key="10">
    <source>
        <dbReference type="EMBL" id="KAG0565980.1"/>
    </source>
</evidence>